<keyword evidence="15" id="KW-1133">Transmembrane helix</keyword>
<dbReference type="GO" id="GO:0008270">
    <property type="term" value="F:zinc ion binding"/>
    <property type="evidence" value="ECO:0007669"/>
    <property type="project" value="UniProtKB-KW"/>
</dbReference>
<dbReference type="EMBL" id="GL996504">
    <property type="protein sequence ID" value="EGW30655.1"/>
    <property type="molecule type" value="Genomic_DNA"/>
</dbReference>
<dbReference type="HOGENOM" id="CLU_041707_2_0_1"/>
<comment type="similarity">
    <text evidence="4">Belongs to the pex2/pex10/pex12 family.</text>
</comment>
<dbReference type="GO" id="GO:0006515">
    <property type="term" value="P:protein quality control for misfolded or incompletely synthesized proteins"/>
    <property type="evidence" value="ECO:0007669"/>
    <property type="project" value="EnsemblFungi"/>
</dbReference>
<keyword evidence="11 19" id="KW-0863">Zinc-finger</keyword>
<name>G3ASB5_SPAPN</name>
<evidence type="ECO:0000256" key="11">
    <source>
        <dbReference type="ARBA" id="ARBA00022771"/>
    </source>
</evidence>
<accession>G3ASB5</accession>
<dbReference type="PANTHER" id="PTHR23350:SF0">
    <property type="entry name" value="PEROXISOME BIOGENESIS FACTOR 10"/>
    <property type="match status" value="1"/>
</dbReference>
<comment type="catalytic activity">
    <reaction evidence="1">
        <text>S-ubiquitinyl-[E2 ubiquitin-conjugating enzyme]-L-cysteine + [acceptor protein]-L-lysine = [E2 ubiquitin-conjugating enzyme]-L-cysteine + N(6)-ubiquitinyl-[acceptor protein]-L-lysine.</text>
        <dbReference type="EC" id="2.3.2.27"/>
    </reaction>
</comment>
<evidence type="ECO:0000256" key="17">
    <source>
        <dbReference type="ARBA" id="ARBA00023140"/>
    </source>
</evidence>
<keyword evidence="17" id="KW-0576">Peroxisome</keyword>
<dbReference type="OMA" id="YCDVVQL"/>
<keyword evidence="12" id="KW-0833">Ubl conjugation pathway</keyword>
<dbReference type="GO" id="GO:0061630">
    <property type="term" value="F:ubiquitin protein ligase activity"/>
    <property type="evidence" value="ECO:0007669"/>
    <property type="project" value="UniProtKB-EC"/>
</dbReference>
<evidence type="ECO:0000256" key="9">
    <source>
        <dbReference type="ARBA" id="ARBA00022692"/>
    </source>
</evidence>
<dbReference type="FunCoup" id="G3ASB5">
    <property type="interactions" value="291"/>
</dbReference>
<dbReference type="PROSITE" id="PS00518">
    <property type="entry name" value="ZF_RING_1"/>
    <property type="match status" value="1"/>
</dbReference>
<evidence type="ECO:0000256" key="15">
    <source>
        <dbReference type="ARBA" id="ARBA00022989"/>
    </source>
</evidence>
<keyword evidence="7" id="KW-0962">Peroxisome biogenesis</keyword>
<dbReference type="InParanoid" id="G3ASB5"/>
<dbReference type="InterPro" id="IPR013083">
    <property type="entry name" value="Znf_RING/FYVE/PHD"/>
</dbReference>
<dbReference type="InterPro" id="IPR025654">
    <property type="entry name" value="PEX2/10"/>
</dbReference>
<dbReference type="Gene3D" id="3.30.40.10">
    <property type="entry name" value="Zinc/RING finger domain, C3HC4 (zinc finger)"/>
    <property type="match status" value="1"/>
</dbReference>
<dbReference type="RefSeq" id="XP_007376688.1">
    <property type="nucleotide sequence ID" value="XM_007376626.1"/>
</dbReference>
<evidence type="ECO:0000256" key="5">
    <source>
        <dbReference type="ARBA" id="ARBA00012483"/>
    </source>
</evidence>
<keyword evidence="13" id="KW-0862">Zinc</keyword>
<evidence type="ECO:0000259" key="20">
    <source>
        <dbReference type="PROSITE" id="PS50089"/>
    </source>
</evidence>
<dbReference type="Pfam" id="PF04757">
    <property type="entry name" value="Pex2_Pex12"/>
    <property type="match status" value="1"/>
</dbReference>
<dbReference type="AlphaFoldDB" id="G3ASB5"/>
<protein>
    <recommendedName>
        <fullName evidence="5">RING-type E3 ubiquitin transferase</fullName>
        <ecNumber evidence="5">2.3.2.27</ecNumber>
    </recommendedName>
    <alternativeName>
        <fullName evidence="18">Peroxin-10</fullName>
    </alternativeName>
</protein>
<evidence type="ECO:0000256" key="6">
    <source>
        <dbReference type="ARBA" id="ARBA00022448"/>
    </source>
</evidence>
<comment type="subcellular location">
    <subcellularLocation>
        <location evidence="2">Peroxisome membrane</location>
        <topology evidence="2">Multi-pass membrane protein</topology>
    </subcellularLocation>
</comment>
<evidence type="ECO:0000256" key="16">
    <source>
        <dbReference type="ARBA" id="ARBA00023136"/>
    </source>
</evidence>
<evidence type="ECO:0000256" key="10">
    <source>
        <dbReference type="ARBA" id="ARBA00022723"/>
    </source>
</evidence>
<keyword evidence="9" id="KW-0812">Transmembrane</keyword>
<dbReference type="GO" id="GO:1990429">
    <property type="term" value="C:peroxisomal importomer complex"/>
    <property type="evidence" value="ECO:0007669"/>
    <property type="project" value="EnsemblFungi"/>
</dbReference>
<dbReference type="Proteomes" id="UP000000709">
    <property type="component" value="Unassembled WGS sequence"/>
</dbReference>
<dbReference type="GeneID" id="18875445"/>
<dbReference type="GO" id="GO:0008320">
    <property type="term" value="F:protein transmembrane transporter activity"/>
    <property type="evidence" value="ECO:0007669"/>
    <property type="project" value="EnsemblFungi"/>
</dbReference>
<comment type="pathway">
    <text evidence="3">Protein modification; protein ubiquitination.</text>
</comment>
<keyword evidence="6" id="KW-0813">Transport</keyword>
<feature type="domain" description="RING-type" evidence="20">
    <location>
        <begin position="280"/>
        <end position="318"/>
    </location>
</feature>
<proteinExistence type="inferred from homology"/>
<evidence type="ECO:0000256" key="3">
    <source>
        <dbReference type="ARBA" id="ARBA00004906"/>
    </source>
</evidence>
<evidence type="ECO:0000256" key="13">
    <source>
        <dbReference type="ARBA" id="ARBA00022833"/>
    </source>
</evidence>
<dbReference type="STRING" id="619300.G3ASB5"/>
<gene>
    <name evidence="21" type="ORF">SPAPADRAFT_72602</name>
</gene>
<dbReference type="GO" id="GO:0005778">
    <property type="term" value="C:peroxisomal membrane"/>
    <property type="evidence" value="ECO:0007669"/>
    <property type="project" value="UniProtKB-SubCell"/>
</dbReference>
<evidence type="ECO:0000256" key="14">
    <source>
        <dbReference type="ARBA" id="ARBA00022927"/>
    </source>
</evidence>
<evidence type="ECO:0000256" key="18">
    <source>
        <dbReference type="ARBA" id="ARBA00041230"/>
    </source>
</evidence>
<dbReference type="OrthoDB" id="6270329at2759"/>
<keyword evidence="10" id="KW-0479">Metal-binding</keyword>
<dbReference type="Pfam" id="PF13639">
    <property type="entry name" value="zf-RING_2"/>
    <property type="match status" value="1"/>
</dbReference>
<evidence type="ECO:0000313" key="21">
    <source>
        <dbReference type="EMBL" id="EGW30655.1"/>
    </source>
</evidence>
<sequence>MSSNPNSRQLPFADAATIVRAHQKDAYFESIYRTYLQDFFQILHGQRFINSYPQEITVLAKALYLSLTTLLGARTLGEEYVDLIYVNKTGKRLPRLLPRIGFILSYAVLPYIVSKIFKSFKSSSEEESKKDGSISIKQWLIRMFSNYYKVLDVILNVHIALFYFKGEFYSLSKRIFGLRYAFGHNKDPQKVQQQSGNYSLLGGIIILQLFVKSLMALKSYNDELVKKGEKTNTATQRDNGTRIHDINTLQTLSENFETDHIIDLSDESQLPYLPENSRNCMLCLSPMVNPSAAICGHIFCWDCIVDWIREHPECPLCRQQCAEQNLLPLR</sequence>
<dbReference type="InterPro" id="IPR001841">
    <property type="entry name" value="Znf_RING"/>
</dbReference>
<dbReference type="InterPro" id="IPR017907">
    <property type="entry name" value="Znf_RING_CS"/>
</dbReference>
<keyword evidence="22" id="KW-1185">Reference proteome</keyword>
<dbReference type="GO" id="GO:0044721">
    <property type="term" value="P:protein import into peroxisome matrix, substrate release"/>
    <property type="evidence" value="ECO:0007669"/>
    <property type="project" value="EnsemblFungi"/>
</dbReference>
<dbReference type="GO" id="GO:0016562">
    <property type="term" value="P:protein import into peroxisome matrix, receptor recycling"/>
    <property type="evidence" value="ECO:0007669"/>
    <property type="project" value="EnsemblFungi"/>
</dbReference>
<keyword evidence="16" id="KW-0472">Membrane</keyword>
<dbReference type="InterPro" id="IPR006845">
    <property type="entry name" value="Pex_N"/>
</dbReference>
<dbReference type="GO" id="GO:0000151">
    <property type="term" value="C:ubiquitin ligase complex"/>
    <property type="evidence" value="ECO:0007669"/>
    <property type="project" value="EnsemblFungi"/>
</dbReference>
<evidence type="ECO:0000256" key="4">
    <source>
        <dbReference type="ARBA" id="ARBA00008704"/>
    </source>
</evidence>
<dbReference type="PANTHER" id="PTHR23350">
    <property type="entry name" value="PEROXISOME ASSEMBLY PROTEIN 10"/>
    <property type="match status" value="1"/>
</dbReference>
<dbReference type="EC" id="2.3.2.27" evidence="5"/>
<evidence type="ECO:0000256" key="7">
    <source>
        <dbReference type="ARBA" id="ARBA00022593"/>
    </source>
</evidence>
<keyword evidence="8" id="KW-0808">Transferase</keyword>
<evidence type="ECO:0000313" key="22">
    <source>
        <dbReference type="Proteomes" id="UP000000709"/>
    </source>
</evidence>
<evidence type="ECO:0000256" key="19">
    <source>
        <dbReference type="PROSITE-ProRule" id="PRU00175"/>
    </source>
</evidence>
<dbReference type="CDD" id="cd16527">
    <property type="entry name" value="RING-HC_PEX10"/>
    <property type="match status" value="1"/>
</dbReference>
<evidence type="ECO:0000256" key="2">
    <source>
        <dbReference type="ARBA" id="ARBA00004585"/>
    </source>
</evidence>
<dbReference type="GO" id="GO:0043161">
    <property type="term" value="P:proteasome-mediated ubiquitin-dependent protein catabolic process"/>
    <property type="evidence" value="ECO:0007669"/>
    <property type="project" value="EnsemblFungi"/>
</dbReference>
<evidence type="ECO:0000256" key="8">
    <source>
        <dbReference type="ARBA" id="ARBA00022679"/>
    </source>
</evidence>
<dbReference type="GO" id="GO:0000209">
    <property type="term" value="P:protein polyubiquitination"/>
    <property type="evidence" value="ECO:0007669"/>
    <property type="project" value="EnsemblFungi"/>
</dbReference>
<dbReference type="KEGG" id="spaa:SPAPADRAFT_72602"/>
<evidence type="ECO:0000256" key="1">
    <source>
        <dbReference type="ARBA" id="ARBA00000900"/>
    </source>
</evidence>
<keyword evidence="14" id="KW-0653">Protein transport</keyword>
<organism evidence="22">
    <name type="scientific">Spathaspora passalidarum (strain NRRL Y-27907 / 11-Y1)</name>
    <dbReference type="NCBI Taxonomy" id="619300"/>
    <lineage>
        <taxon>Eukaryota</taxon>
        <taxon>Fungi</taxon>
        <taxon>Dikarya</taxon>
        <taxon>Ascomycota</taxon>
        <taxon>Saccharomycotina</taxon>
        <taxon>Pichiomycetes</taxon>
        <taxon>Debaryomycetaceae</taxon>
        <taxon>Spathaspora</taxon>
    </lineage>
</organism>
<dbReference type="SMART" id="SM00184">
    <property type="entry name" value="RING"/>
    <property type="match status" value="1"/>
</dbReference>
<dbReference type="SUPFAM" id="SSF57850">
    <property type="entry name" value="RING/U-box"/>
    <property type="match status" value="1"/>
</dbReference>
<dbReference type="eggNOG" id="KOG0317">
    <property type="taxonomic scope" value="Eukaryota"/>
</dbReference>
<dbReference type="PROSITE" id="PS50089">
    <property type="entry name" value="ZF_RING_2"/>
    <property type="match status" value="1"/>
</dbReference>
<evidence type="ECO:0000256" key="12">
    <source>
        <dbReference type="ARBA" id="ARBA00022786"/>
    </source>
</evidence>
<reference evidence="21 22" key="1">
    <citation type="journal article" date="2011" name="Proc. Natl. Acad. Sci. U.S.A.">
        <title>Comparative genomics of xylose-fermenting fungi for enhanced biofuel production.</title>
        <authorList>
            <person name="Wohlbach D.J."/>
            <person name="Kuo A."/>
            <person name="Sato T.K."/>
            <person name="Potts K.M."/>
            <person name="Salamov A.A."/>
            <person name="LaButti K.M."/>
            <person name="Sun H."/>
            <person name="Clum A."/>
            <person name="Pangilinan J.L."/>
            <person name="Lindquist E.A."/>
            <person name="Lucas S."/>
            <person name="Lapidus A."/>
            <person name="Jin M."/>
            <person name="Gunawan C."/>
            <person name="Balan V."/>
            <person name="Dale B.E."/>
            <person name="Jeffries T.W."/>
            <person name="Zinkel R."/>
            <person name="Barry K.W."/>
            <person name="Grigoriev I.V."/>
            <person name="Gasch A.P."/>
        </authorList>
    </citation>
    <scope>NUCLEOTIDE SEQUENCE [LARGE SCALE GENOMIC DNA]</scope>
    <source>
        <strain evidence="22">NRRL Y-27907 / 11-Y1</strain>
    </source>
</reference>